<evidence type="ECO:0000259" key="3">
    <source>
        <dbReference type="Pfam" id="PF06439"/>
    </source>
</evidence>
<accession>A0A518DU39</accession>
<evidence type="ECO:0000256" key="2">
    <source>
        <dbReference type="SAM" id="SignalP"/>
    </source>
</evidence>
<dbReference type="EMBL" id="CP036433">
    <property type="protein sequence ID" value="QDU95351.1"/>
    <property type="molecule type" value="Genomic_DNA"/>
</dbReference>
<evidence type="ECO:0000313" key="4">
    <source>
        <dbReference type="EMBL" id="QDU95351.1"/>
    </source>
</evidence>
<dbReference type="KEGG" id="lcre:Pla8534_31660"/>
<feature type="domain" description="3-keto-alpha-glucoside-1,2-lyase/3-keto-2-hydroxy-glucal hydratase" evidence="3">
    <location>
        <begin position="181"/>
        <end position="362"/>
    </location>
</feature>
<keyword evidence="5" id="KW-1185">Reference proteome</keyword>
<name>A0A518DU39_9BACT</name>
<keyword evidence="2" id="KW-0732">Signal</keyword>
<dbReference type="Proteomes" id="UP000317648">
    <property type="component" value="Chromosome"/>
</dbReference>
<dbReference type="AlphaFoldDB" id="A0A518DU39"/>
<dbReference type="GO" id="GO:0016787">
    <property type="term" value="F:hydrolase activity"/>
    <property type="evidence" value="ECO:0007669"/>
    <property type="project" value="InterPro"/>
</dbReference>
<evidence type="ECO:0000256" key="1">
    <source>
        <dbReference type="SAM" id="MobiDB-lite"/>
    </source>
</evidence>
<organism evidence="4 5">
    <name type="scientific">Lignipirellula cremea</name>
    <dbReference type="NCBI Taxonomy" id="2528010"/>
    <lineage>
        <taxon>Bacteria</taxon>
        <taxon>Pseudomonadati</taxon>
        <taxon>Planctomycetota</taxon>
        <taxon>Planctomycetia</taxon>
        <taxon>Pirellulales</taxon>
        <taxon>Pirellulaceae</taxon>
        <taxon>Lignipirellula</taxon>
    </lineage>
</organism>
<feature type="signal peptide" evidence="2">
    <location>
        <begin position="1"/>
        <end position="34"/>
    </location>
</feature>
<proteinExistence type="predicted"/>
<dbReference type="PANTHER" id="PTHR33546">
    <property type="entry name" value="LARGE, MULTIFUNCTIONAL SECRETED PROTEIN-RELATED"/>
    <property type="match status" value="1"/>
</dbReference>
<dbReference type="Pfam" id="PF06439">
    <property type="entry name" value="3keto-disac_hyd"/>
    <property type="match status" value="1"/>
</dbReference>
<reference evidence="4 5" key="1">
    <citation type="submission" date="2019-02" db="EMBL/GenBank/DDBJ databases">
        <title>Deep-cultivation of Planctomycetes and their phenomic and genomic characterization uncovers novel biology.</title>
        <authorList>
            <person name="Wiegand S."/>
            <person name="Jogler M."/>
            <person name="Boedeker C."/>
            <person name="Pinto D."/>
            <person name="Vollmers J."/>
            <person name="Rivas-Marin E."/>
            <person name="Kohn T."/>
            <person name="Peeters S.H."/>
            <person name="Heuer A."/>
            <person name="Rast P."/>
            <person name="Oberbeckmann S."/>
            <person name="Bunk B."/>
            <person name="Jeske O."/>
            <person name="Meyerdierks A."/>
            <person name="Storesund J.E."/>
            <person name="Kallscheuer N."/>
            <person name="Luecker S."/>
            <person name="Lage O.M."/>
            <person name="Pohl T."/>
            <person name="Merkel B.J."/>
            <person name="Hornburger P."/>
            <person name="Mueller R.-W."/>
            <person name="Bruemmer F."/>
            <person name="Labrenz M."/>
            <person name="Spormann A.M."/>
            <person name="Op den Camp H."/>
            <person name="Overmann J."/>
            <person name="Amann R."/>
            <person name="Jetten M.S.M."/>
            <person name="Mascher T."/>
            <person name="Medema M.H."/>
            <person name="Devos D.P."/>
            <person name="Kaster A.-K."/>
            <person name="Ovreas L."/>
            <person name="Rohde M."/>
            <person name="Galperin M.Y."/>
            <person name="Jogler C."/>
        </authorList>
    </citation>
    <scope>NUCLEOTIDE SEQUENCE [LARGE SCALE GENOMIC DNA]</scope>
    <source>
        <strain evidence="4 5">Pla85_3_4</strain>
    </source>
</reference>
<evidence type="ECO:0000313" key="5">
    <source>
        <dbReference type="Proteomes" id="UP000317648"/>
    </source>
</evidence>
<dbReference type="Gene3D" id="2.60.120.560">
    <property type="entry name" value="Exo-inulinase, domain 1"/>
    <property type="match status" value="1"/>
</dbReference>
<protein>
    <recommendedName>
        <fullName evidence="3">3-keto-alpha-glucoside-1,2-lyase/3-keto-2-hydroxy-glucal hydratase domain-containing protein</fullName>
    </recommendedName>
</protein>
<dbReference type="InterPro" id="IPR010496">
    <property type="entry name" value="AL/BT2_dom"/>
</dbReference>
<feature type="chain" id="PRO_5022243263" description="3-keto-alpha-glucoside-1,2-lyase/3-keto-2-hydroxy-glucal hydratase domain-containing protein" evidence="2">
    <location>
        <begin position="35"/>
        <end position="365"/>
    </location>
</feature>
<feature type="region of interest" description="Disordered" evidence="1">
    <location>
        <begin position="329"/>
        <end position="352"/>
    </location>
</feature>
<dbReference type="PROSITE" id="PS51257">
    <property type="entry name" value="PROKAR_LIPOPROTEIN"/>
    <property type="match status" value="1"/>
</dbReference>
<gene>
    <name evidence="4" type="ORF">Pla8534_31660</name>
</gene>
<sequence length="365" mass="38475" precursor="true">MKDPPMKMNWKSFLLNSTAVASLLACGLAIPAQAADGLWTSADDKSLPADFAVQGEYVGEVAGGGKLGAQVIALGDGAFQAVLFEGGLPGAGWDGKHRSLLDGQLKDGKATFAPATGDKKYLAGPPAQFSATSDFPPAGQKAYTAAVTGDKLTGQSEAGASFTLARTERKSPTFGMKPPQGAEVLFGGENADAWTGGRVDEETGLLNTDGKDILSKKKFNNYTMHIEFMLPFKPAARGQGRGNSGFYQVDHYEVQILDSFGLEGKNNECGGIYTKASPSVNMCLPPLTWQTYDVEFTNAVADASGTKTKNAMVTVKHNGVVIHQQTVIDGKTGGSRSAPEGTPGPIKLQGHGNPLQFRNIWVVEN</sequence>
<dbReference type="PANTHER" id="PTHR33546:SF1">
    <property type="entry name" value="LARGE, MULTIFUNCTIONAL SECRETED PROTEIN"/>
    <property type="match status" value="1"/>
</dbReference>